<evidence type="ECO:0000256" key="3">
    <source>
        <dbReference type="ARBA" id="ARBA00023139"/>
    </source>
</evidence>
<evidence type="ECO:0000313" key="8">
    <source>
        <dbReference type="EMBL" id="MCK0537295.1"/>
    </source>
</evidence>
<name>A0ABT0E632_9GAMM</name>
<proteinExistence type="inferred from homology"/>
<keyword evidence="9" id="KW-1185">Reference proteome</keyword>
<comment type="function">
    <text evidence="6">Together with LptD, is involved in the assembly of lipopolysaccharide (LPS) at the surface of the outer membrane. Required for the proper assembly of LptD. Binds LPS and may serve as the LPS recognition site at the outer membrane.</text>
</comment>
<dbReference type="Pfam" id="PF04390">
    <property type="entry name" value="LptE"/>
    <property type="match status" value="1"/>
</dbReference>
<gene>
    <name evidence="6" type="primary">lptE</name>
    <name evidence="8" type="ORF">MU846_06180</name>
</gene>
<dbReference type="PANTHER" id="PTHR38098">
    <property type="entry name" value="LPS-ASSEMBLY LIPOPROTEIN LPTE"/>
    <property type="match status" value="1"/>
</dbReference>
<evidence type="ECO:0000313" key="9">
    <source>
        <dbReference type="Proteomes" id="UP001165524"/>
    </source>
</evidence>
<dbReference type="Gene3D" id="3.30.160.150">
    <property type="entry name" value="Lipoprotein like domain"/>
    <property type="match status" value="1"/>
</dbReference>
<keyword evidence="3 6" id="KW-0564">Palmitate</keyword>
<dbReference type="InterPro" id="IPR007485">
    <property type="entry name" value="LPS_assembly_LptE"/>
</dbReference>
<organism evidence="8 9">
    <name type="scientific">Alcanivorax quisquiliarum</name>
    <dbReference type="NCBI Taxonomy" id="2933565"/>
    <lineage>
        <taxon>Bacteria</taxon>
        <taxon>Pseudomonadati</taxon>
        <taxon>Pseudomonadota</taxon>
        <taxon>Gammaproteobacteria</taxon>
        <taxon>Oceanospirillales</taxon>
        <taxon>Alcanivoracaceae</taxon>
        <taxon>Alcanivorax</taxon>
    </lineage>
</organism>
<comment type="caution">
    <text evidence="8">The sequence shown here is derived from an EMBL/GenBank/DDBJ whole genome shotgun (WGS) entry which is preliminary data.</text>
</comment>
<keyword evidence="5 6" id="KW-0449">Lipoprotein</keyword>
<evidence type="ECO:0000256" key="7">
    <source>
        <dbReference type="SAM" id="MobiDB-lite"/>
    </source>
</evidence>
<evidence type="ECO:0000256" key="6">
    <source>
        <dbReference type="HAMAP-Rule" id="MF_01186"/>
    </source>
</evidence>
<dbReference type="HAMAP" id="MF_01186">
    <property type="entry name" value="LPS_assembly_LptE"/>
    <property type="match status" value="1"/>
</dbReference>
<evidence type="ECO:0000256" key="5">
    <source>
        <dbReference type="ARBA" id="ARBA00023288"/>
    </source>
</evidence>
<feature type="region of interest" description="Disordered" evidence="7">
    <location>
        <begin position="160"/>
        <end position="179"/>
    </location>
</feature>
<dbReference type="PANTHER" id="PTHR38098:SF1">
    <property type="entry name" value="LPS-ASSEMBLY LIPOPROTEIN LPTE"/>
    <property type="match status" value="1"/>
</dbReference>
<accession>A0ABT0E632</accession>
<reference evidence="8" key="1">
    <citation type="submission" date="2022-04" db="EMBL/GenBank/DDBJ databases">
        <title>Alcanivorax sp. CY1518 draft genome sequence.</title>
        <authorList>
            <person name="Zhao G."/>
            <person name="An M."/>
        </authorList>
    </citation>
    <scope>NUCLEOTIDE SEQUENCE</scope>
    <source>
        <strain evidence="8">CY1518</strain>
    </source>
</reference>
<comment type="subcellular location">
    <subcellularLocation>
        <location evidence="6">Cell outer membrane</location>
        <topology evidence="6">Lipid-anchor</topology>
    </subcellularLocation>
</comment>
<dbReference type="RefSeq" id="WP_246950396.1">
    <property type="nucleotide sequence ID" value="NZ_JALKII010000003.1"/>
</dbReference>
<dbReference type="EMBL" id="JALKII010000003">
    <property type="protein sequence ID" value="MCK0537295.1"/>
    <property type="molecule type" value="Genomic_DNA"/>
</dbReference>
<dbReference type="PROSITE" id="PS51257">
    <property type="entry name" value="PROKAR_LIPOPROTEIN"/>
    <property type="match status" value="1"/>
</dbReference>
<keyword evidence="1 6" id="KW-0732">Signal</keyword>
<keyword evidence="2 6" id="KW-0472">Membrane</keyword>
<keyword evidence="4 6" id="KW-0998">Cell outer membrane</keyword>
<sequence>MRTLWALLALALLAGCGFQLRGAPQYQQLESLTLLGGSFDLHDGLIDALEASDVLVHDASPHTLQIGSERIDRRTVAVDSQGRAAEIELRYTFTWQLLDSRTQSAITPRRRITLVRSFNYDPENATASSDEDLYTRADMHRDATWQLLRQLDAAVRALAIGEPADQGPAQSPPLETEQP</sequence>
<dbReference type="Proteomes" id="UP001165524">
    <property type="component" value="Unassembled WGS sequence"/>
</dbReference>
<protein>
    <recommendedName>
        <fullName evidence="6">LPS-assembly lipoprotein LptE</fullName>
    </recommendedName>
</protein>
<comment type="subunit">
    <text evidence="6">Component of the lipopolysaccharide transport and assembly complex. Interacts with LptD.</text>
</comment>
<evidence type="ECO:0000256" key="1">
    <source>
        <dbReference type="ARBA" id="ARBA00022729"/>
    </source>
</evidence>
<evidence type="ECO:0000256" key="4">
    <source>
        <dbReference type="ARBA" id="ARBA00023237"/>
    </source>
</evidence>
<evidence type="ECO:0000256" key="2">
    <source>
        <dbReference type="ARBA" id="ARBA00023136"/>
    </source>
</evidence>
<comment type="similarity">
    <text evidence="6">Belongs to the LptE lipoprotein family.</text>
</comment>